<comment type="caution">
    <text evidence="5">The sequence shown here is derived from an EMBL/GenBank/DDBJ whole genome shotgun (WGS) entry which is preliminary data.</text>
</comment>
<dbReference type="SUPFAM" id="SSF46785">
    <property type="entry name" value="Winged helix' DNA-binding domain"/>
    <property type="match status" value="1"/>
</dbReference>
<sequence length="138" mass="15558">MQLNDMLAYKVAMLSSDLSDSLATVYKSYGLTMPEWRVLATLGNATSLTSKYIAVATRLDKVKTSRALQQLASKQLIVRETNENDKRAINISLSAEGVRTYNALTPLVTKWQTDRLENITDDEYHIFLKVINSLSQQK</sequence>
<keyword evidence="6" id="KW-1185">Reference proteome</keyword>
<dbReference type="InterPro" id="IPR036390">
    <property type="entry name" value="WH_DNA-bd_sf"/>
</dbReference>
<dbReference type="PANTHER" id="PTHR42756:SF1">
    <property type="entry name" value="TRANSCRIPTIONAL REPRESSOR OF EMRAB OPERON"/>
    <property type="match status" value="1"/>
</dbReference>
<dbReference type="PANTHER" id="PTHR42756">
    <property type="entry name" value="TRANSCRIPTIONAL REGULATOR, MARR"/>
    <property type="match status" value="1"/>
</dbReference>
<dbReference type="EMBL" id="JAAAWO010000003">
    <property type="protein sequence ID" value="NDW14978.1"/>
    <property type="molecule type" value="Genomic_DNA"/>
</dbReference>
<dbReference type="PRINTS" id="PR00598">
    <property type="entry name" value="HTHMARR"/>
</dbReference>
<dbReference type="GO" id="GO:0003677">
    <property type="term" value="F:DNA binding"/>
    <property type="evidence" value="ECO:0007669"/>
    <property type="project" value="UniProtKB-KW"/>
</dbReference>
<evidence type="ECO:0000313" key="6">
    <source>
        <dbReference type="Proteomes" id="UP000471381"/>
    </source>
</evidence>
<organism evidence="5 6">
    <name type="scientific">Alteromonas genovensis</name>
    <dbReference type="NCBI Taxonomy" id="471225"/>
    <lineage>
        <taxon>Bacteria</taxon>
        <taxon>Pseudomonadati</taxon>
        <taxon>Pseudomonadota</taxon>
        <taxon>Gammaproteobacteria</taxon>
        <taxon>Alteromonadales</taxon>
        <taxon>Alteromonadaceae</taxon>
        <taxon>Alteromonas/Salinimonas group</taxon>
        <taxon>Alteromonas</taxon>
    </lineage>
</organism>
<evidence type="ECO:0000256" key="3">
    <source>
        <dbReference type="ARBA" id="ARBA00023163"/>
    </source>
</evidence>
<keyword evidence="3" id="KW-0804">Transcription</keyword>
<dbReference type="InterPro" id="IPR000835">
    <property type="entry name" value="HTH_MarR-typ"/>
</dbReference>
<keyword evidence="1" id="KW-0805">Transcription regulation</keyword>
<feature type="domain" description="HTH marR-type" evidence="4">
    <location>
        <begin position="4"/>
        <end position="136"/>
    </location>
</feature>
<dbReference type="Pfam" id="PF12802">
    <property type="entry name" value="MarR_2"/>
    <property type="match status" value="1"/>
</dbReference>
<dbReference type="AlphaFoldDB" id="A0A6N9TJW4"/>
<reference evidence="5 6" key="1">
    <citation type="submission" date="2020-01" db="EMBL/GenBank/DDBJ databases">
        <title>Genomes of bacteria type strains.</title>
        <authorList>
            <person name="Chen J."/>
            <person name="Zhu S."/>
            <person name="Yang J."/>
        </authorList>
    </citation>
    <scope>NUCLEOTIDE SEQUENCE [LARGE SCALE GENOMIC DNA]</scope>
    <source>
        <strain evidence="5 6">LMG 24078</strain>
    </source>
</reference>
<evidence type="ECO:0000256" key="1">
    <source>
        <dbReference type="ARBA" id="ARBA00023015"/>
    </source>
</evidence>
<dbReference type="InterPro" id="IPR036388">
    <property type="entry name" value="WH-like_DNA-bd_sf"/>
</dbReference>
<dbReference type="Gene3D" id="1.10.10.10">
    <property type="entry name" value="Winged helix-like DNA-binding domain superfamily/Winged helix DNA-binding domain"/>
    <property type="match status" value="1"/>
</dbReference>
<dbReference type="Proteomes" id="UP000471381">
    <property type="component" value="Unassembled WGS sequence"/>
</dbReference>
<dbReference type="GO" id="GO:0003700">
    <property type="term" value="F:DNA-binding transcription factor activity"/>
    <property type="evidence" value="ECO:0007669"/>
    <property type="project" value="InterPro"/>
</dbReference>
<evidence type="ECO:0000256" key="2">
    <source>
        <dbReference type="ARBA" id="ARBA00023125"/>
    </source>
</evidence>
<dbReference type="SMART" id="SM00347">
    <property type="entry name" value="HTH_MARR"/>
    <property type="match status" value="1"/>
</dbReference>
<evidence type="ECO:0000259" key="4">
    <source>
        <dbReference type="PROSITE" id="PS50995"/>
    </source>
</evidence>
<keyword evidence="2" id="KW-0238">DNA-binding</keyword>
<gene>
    <name evidence="5" type="ORF">GTQ48_05465</name>
</gene>
<dbReference type="RefSeq" id="WP_163105536.1">
    <property type="nucleotide sequence ID" value="NZ_JAAAWO010000003.1"/>
</dbReference>
<dbReference type="PROSITE" id="PS50995">
    <property type="entry name" value="HTH_MARR_2"/>
    <property type="match status" value="1"/>
</dbReference>
<protein>
    <submittedName>
        <fullName evidence="5">MarR family transcriptional regulator</fullName>
    </submittedName>
</protein>
<evidence type="ECO:0000313" key="5">
    <source>
        <dbReference type="EMBL" id="NDW14978.1"/>
    </source>
</evidence>
<accession>A0A6N9TJW4</accession>
<name>A0A6N9TJW4_9ALTE</name>
<proteinExistence type="predicted"/>